<comment type="caution">
    <text evidence="9">The sequence shown here is derived from an EMBL/GenBank/DDBJ whole genome shotgun (WGS) entry which is preliminary data.</text>
</comment>
<evidence type="ECO:0000313" key="10">
    <source>
        <dbReference type="Proteomes" id="UP000612456"/>
    </source>
</evidence>
<comment type="similarity">
    <text evidence="2">Belongs to the peptidase S54 family.</text>
</comment>
<dbReference type="InterPro" id="IPR050925">
    <property type="entry name" value="Rhomboid_protease_S54"/>
</dbReference>
<feature type="transmembrane region" description="Helical" evidence="7">
    <location>
        <begin position="179"/>
        <end position="197"/>
    </location>
</feature>
<dbReference type="GO" id="GO:0016020">
    <property type="term" value="C:membrane"/>
    <property type="evidence" value="ECO:0007669"/>
    <property type="project" value="UniProtKB-SubCell"/>
</dbReference>
<evidence type="ECO:0000256" key="7">
    <source>
        <dbReference type="SAM" id="Phobius"/>
    </source>
</evidence>
<dbReference type="GO" id="GO:0006508">
    <property type="term" value="P:proteolysis"/>
    <property type="evidence" value="ECO:0007669"/>
    <property type="project" value="UniProtKB-KW"/>
</dbReference>
<accession>A0A916Z331</accession>
<organism evidence="9 10">
    <name type="scientific">Paenibacillus nasutitermitis</name>
    <dbReference type="NCBI Taxonomy" id="1652958"/>
    <lineage>
        <taxon>Bacteria</taxon>
        <taxon>Bacillati</taxon>
        <taxon>Bacillota</taxon>
        <taxon>Bacilli</taxon>
        <taxon>Bacillales</taxon>
        <taxon>Paenibacillaceae</taxon>
        <taxon>Paenibacillus</taxon>
    </lineage>
</organism>
<dbReference type="Gene3D" id="1.20.1540.10">
    <property type="entry name" value="Rhomboid-like"/>
    <property type="match status" value="1"/>
</dbReference>
<reference evidence="9" key="1">
    <citation type="journal article" date="2014" name="Int. J. Syst. Evol. Microbiol.">
        <title>Complete genome sequence of Corynebacterium casei LMG S-19264T (=DSM 44701T), isolated from a smear-ripened cheese.</title>
        <authorList>
            <consortium name="US DOE Joint Genome Institute (JGI-PGF)"/>
            <person name="Walter F."/>
            <person name="Albersmeier A."/>
            <person name="Kalinowski J."/>
            <person name="Ruckert C."/>
        </authorList>
    </citation>
    <scope>NUCLEOTIDE SEQUENCE</scope>
    <source>
        <strain evidence="9">CGMCC 1.15178</strain>
    </source>
</reference>
<dbReference type="GO" id="GO:0004252">
    <property type="term" value="F:serine-type endopeptidase activity"/>
    <property type="evidence" value="ECO:0007669"/>
    <property type="project" value="InterPro"/>
</dbReference>
<evidence type="ECO:0000256" key="4">
    <source>
        <dbReference type="ARBA" id="ARBA00022801"/>
    </source>
</evidence>
<dbReference type="RefSeq" id="WP_188993140.1">
    <property type="nucleotide sequence ID" value="NZ_BMHP01000002.1"/>
</dbReference>
<sequence>MIFLRYESFRGYLRMYPVTAIIIALNLLVFLIDELSGNHALLNGGIFYSYPDENYFSLEEPWRYVTAVFLHLGFQHLFFNMFAVLIFAPPLEKMLGHVRYLVFYLISGIIGNLFSAIAEAETAGAGASGAIYGIYGAYLYLALMKKSLDDASRKTVYMILIFGLVYSVFVPGIGLWAHVGGLFAGFVMAYAFDWYLINKRKRH</sequence>
<keyword evidence="10" id="KW-1185">Reference proteome</keyword>
<protein>
    <submittedName>
        <fullName evidence="9">Rhomboid protease YdcA</fullName>
    </submittedName>
</protein>
<comment type="subcellular location">
    <subcellularLocation>
        <location evidence="1">Membrane</location>
        <topology evidence="1">Multi-pass membrane protein</topology>
    </subcellularLocation>
</comment>
<evidence type="ECO:0000256" key="1">
    <source>
        <dbReference type="ARBA" id="ARBA00004141"/>
    </source>
</evidence>
<dbReference type="InterPro" id="IPR022764">
    <property type="entry name" value="Peptidase_S54_rhomboid_dom"/>
</dbReference>
<evidence type="ECO:0000256" key="2">
    <source>
        <dbReference type="ARBA" id="ARBA00009045"/>
    </source>
</evidence>
<keyword evidence="4" id="KW-0378">Hydrolase</keyword>
<gene>
    <name evidence="9" type="primary">ydcA</name>
    <name evidence="9" type="ORF">GCM10010911_34520</name>
</gene>
<evidence type="ECO:0000256" key="3">
    <source>
        <dbReference type="ARBA" id="ARBA00022692"/>
    </source>
</evidence>
<feature type="transmembrane region" description="Helical" evidence="7">
    <location>
        <begin position="12"/>
        <end position="32"/>
    </location>
</feature>
<evidence type="ECO:0000259" key="8">
    <source>
        <dbReference type="Pfam" id="PF01694"/>
    </source>
</evidence>
<dbReference type="Pfam" id="PF01694">
    <property type="entry name" value="Rhomboid"/>
    <property type="match status" value="1"/>
</dbReference>
<dbReference type="EMBL" id="BMHP01000002">
    <property type="protein sequence ID" value="GGD73752.1"/>
    <property type="molecule type" value="Genomic_DNA"/>
</dbReference>
<evidence type="ECO:0000256" key="6">
    <source>
        <dbReference type="ARBA" id="ARBA00023136"/>
    </source>
</evidence>
<proteinExistence type="inferred from homology"/>
<feature type="domain" description="Peptidase S54 rhomboid" evidence="8">
    <location>
        <begin position="59"/>
        <end position="191"/>
    </location>
</feature>
<dbReference type="PANTHER" id="PTHR43731">
    <property type="entry name" value="RHOMBOID PROTEASE"/>
    <property type="match status" value="1"/>
</dbReference>
<dbReference type="AlphaFoldDB" id="A0A916Z331"/>
<dbReference type="InterPro" id="IPR035952">
    <property type="entry name" value="Rhomboid-like_sf"/>
</dbReference>
<dbReference type="PANTHER" id="PTHR43731:SF14">
    <property type="entry name" value="PRESENILIN-ASSOCIATED RHOMBOID-LIKE PROTEIN, MITOCHONDRIAL"/>
    <property type="match status" value="1"/>
</dbReference>
<dbReference type="Proteomes" id="UP000612456">
    <property type="component" value="Unassembled WGS sequence"/>
</dbReference>
<keyword evidence="5 7" id="KW-1133">Transmembrane helix</keyword>
<name>A0A916Z331_9BACL</name>
<keyword evidence="3 7" id="KW-0812">Transmembrane</keyword>
<feature type="transmembrane region" description="Helical" evidence="7">
    <location>
        <begin position="100"/>
        <end position="118"/>
    </location>
</feature>
<reference evidence="9" key="2">
    <citation type="submission" date="2020-09" db="EMBL/GenBank/DDBJ databases">
        <authorList>
            <person name="Sun Q."/>
            <person name="Zhou Y."/>
        </authorList>
    </citation>
    <scope>NUCLEOTIDE SEQUENCE</scope>
    <source>
        <strain evidence="9">CGMCC 1.15178</strain>
    </source>
</reference>
<feature type="transmembrane region" description="Helical" evidence="7">
    <location>
        <begin position="64"/>
        <end position="88"/>
    </location>
</feature>
<keyword evidence="6 7" id="KW-0472">Membrane</keyword>
<evidence type="ECO:0000256" key="5">
    <source>
        <dbReference type="ARBA" id="ARBA00022989"/>
    </source>
</evidence>
<keyword evidence="9" id="KW-0645">Protease</keyword>
<dbReference type="SUPFAM" id="SSF144091">
    <property type="entry name" value="Rhomboid-like"/>
    <property type="match status" value="1"/>
</dbReference>
<feature type="transmembrane region" description="Helical" evidence="7">
    <location>
        <begin position="155"/>
        <end position="173"/>
    </location>
</feature>
<feature type="transmembrane region" description="Helical" evidence="7">
    <location>
        <begin position="124"/>
        <end position="143"/>
    </location>
</feature>
<evidence type="ECO:0000313" key="9">
    <source>
        <dbReference type="EMBL" id="GGD73752.1"/>
    </source>
</evidence>